<dbReference type="Proteomes" id="UP000001349">
    <property type="component" value="Chromosome"/>
</dbReference>
<dbReference type="SUPFAM" id="SSF49879">
    <property type="entry name" value="SMAD/FHA domain"/>
    <property type="match status" value="1"/>
</dbReference>
<dbReference type="HOGENOM" id="CLU_036067_1_0_9"/>
<organism evidence="3 4">
    <name type="scientific">Ruminiclostridium cellulolyticum (strain ATCC 35319 / DSM 5812 / JCM 6584 / H10)</name>
    <name type="common">Clostridium cellulolyticum</name>
    <dbReference type="NCBI Taxonomy" id="394503"/>
    <lineage>
        <taxon>Bacteria</taxon>
        <taxon>Bacillati</taxon>
        <taxon>Bacillota</taxon>
        <taxon>Clostridia</taxon>
        <taxon>Eubacteriales</taxon>
        <taxon>Oscillospiraceae</taxon>
        <taxon>Ruminiclostridium</taxon>
    </lineage>
</organism>
<accession>B8I6K1</accession>
<keyword evidence="1" id="KW-0812">Transmembrane</keyword>
<feature type="transmembrane region" description="Helical" evidence="1">
    <location>
        <begin position="261"/>
        <end position="281"/>
    </location>
</feature>
<dbReference type="AlphaFoldDB" id="B8I6K1"/>
<dbReference type="SMART" id="SM00240">
    <property type="entry name" value="FHA"/>
    <property type="match status" value="1"/>
</dbReference>
<feature type="transmembrane region" description="Helical" evidence="1">
    <location>
        <begin position="293"/>
        <end position="313"/>
    </location>
</feature>
<proteinExistence type="predicted"/>
<evidence type="ECO:0000256" key="1">
    <source>
        <dbReference type="SAM" id="Phobius"/>
    </source>
</evidence>
<evidence type="ECO:0000313" key="3">
    <source>
        <dbReference type="EMBL" id="ACL74893.1"/>
    </source>
</evidence>
<gene>
    <name evidence="3" type="ordered locus">Ccel_0511</name>
</gene>
<reference evidence="3 4" key="1">
    <citation type="submission" date="2009-01" db="EMBL/GenBank/DDBJ databases">
        <title>Complete sequence of Clostridium cellulolyticum H10.</title>
        <authorList>
            <consortium name="US DOE Joint Genome Institute"/>
            <person name="Lucas S."/>
            <person name="Copeland A."/>
            <person name="Lapidus A."/>
            <person name="Glavina del Rio T."/>
            <person name="Dalin E."/>
            <person name="Tice H."/>
            <person name="Bruce D."/>
            <person name="Goodwin L."/>
            <person name="Pitluck S."/>
            <person name="Chertkov O."/>
            <person name="Saunders E."/>
            <person name="Brettin T."/>
            <person name="Detter J.C."/>
            <person name="Han C."/>
            <person name="Larimer F."/>
            <person name="Land M."/>
            <person name="Hauser L."/>
            <person name="Kyrpides N."/>
            <person name="Ivanova N."/>
            <person name="Zhou J."/>
            <person name="Richardson P."/>
        </authorList>
    </citation>
    <scope>NUCLEOTIDE SEQUENCE [LARGE SCALE GENOMIC DNA]</scope>
    <source>
        <strain evidence="4">ATCC 35319 / DSM 5812 / JCM 6584 / H10</strain>
    </source>
</reference>
<dbReference type="PANTHER" id="PTHR23308">
    <property type="entry name" value="NUCLEAR INHIBITOR OF PROTEIN PHOSPHATASE-1"/>
    <property type="match status" value="1"/>
</dbReference>
<dbReference type="OrthoDB" id="9783862at2"/>
<dbReference type="Pfam" id="PF00498">
    <property type="entry name" value="FHA"/>
    <property type="match status" value="1"/>
</dbReference>
<dbReference type="InterPro" id="IPR050923">
    <property type="entry name" value="Cell_Proc_Reg/RNA_Proc"/>
</dbReference>
<keyword evidence="1" id="KW-1133">Transmembrane helix</keyword>
<dbReference type="PROSITE" id="PS50006">
    <property type="entry name" value="FHA_DOMAIN"/>
    <property type="match status" value="1"/>
</dbReference>
<dbReference type="CDD" id="cd00060">
    <property type="entry name" value="FHA"/>
    <property type="match status" value="1"/>
</dbReference>
<protein>
    <submittedName>
        <fullName evidence="3">FHA domain containing protein</fullName>
    </submittedName>
</protein>
<evidence type="ECO:0000259" key="2">
    <source>
        <dbReference type="PROSITE" id="PS50006"/>
    </source>
</evidence>
<dbReference type="Gene3D" id="2.60.200.20">
    <property type="match status" value="1"/>
</dbReference>
<keyword evidence="4" id="KW-1185">Reference proteome</keyword>
<name>B8I6K1_RUMCH</name>
<dbReference type="RefSeq" id="WP_012634955.1">
    <property type="nucleotide sequence ID" value="NC_011898.1"/>
</dbReference>
<dbReference type="STRING" id="394503.Ccel_0511"/>
<keyword evidence="1" id="KW-0472">Membrane</keyword>
<dbReference type="InterPro" id="IPR045962">
    <property type="entry name" value="DUF6382"/>
</dbReference>
<dbReference type="KEGG" id="cce:Ccel_0511"/>
<dbReference type="eggNOG" id="COG1716">
    <property type="taxonomic scope" value="Bacteria"/>
</dbReference>
<dbReference type="InterPro" id="IPR000253">
    <property type="entry name" value="FHA_dom"/>
</dbReference>
<dbReference type="Pfam" id="PF19909">
    <property type="entry name" value="DUF6382"/>
    <property type="match status" value="1"/>
</dbReference>
<dbReference type="EMBL" id="CP001348">
    <property type="protein sequence ID" value="ACL74893.1"/>
    <property type="molecule type" value="Genomic_DNA"/>
</dbReference>
<dbReference type="InterPro" id="IPR008984">
    <property type="entry name" value="SMAD_FHA_dom_sf"/>
</dbReference>
<feature type="domain" description="FHA" evidence="2">
    <location>
        <begin position="398"/>
        <end position="448"/>
    </location>
</feature>
<sequence length="475" mass="54779">MYETLELNFDISYENDSTSNYLVLKPKNDRKLIDYQVQMLLNNRIHGLLSLHINSVGNQVNCFYDITSKCTLVNIMNRKKYNRYEFLITMLTIIKSIIGLKDYLLNDNNILLDENNIYVDPEALNLFFVYLPFENNSNDIRTFLINIIVKLVKFQEEDCDNYIQKILENIKNELFNLTCLKELLENLLSQDITRNTPNESFSIDKPENEPLNEIKIKASKQKQKSLIQRGEVKIPNLPSEECSPKNLNIKHKDFSKAFGKLTLMQIILQPIILLILFKILSSNFVRMSDSPKTTTIILSLIFISIDILLIRILNEKKTENTESYKPLQYITEKMRENSALTVKQASEKDSKKAEEVHIKNINNRGGETVILKSNEPKDIPYLQEKDGEDIIKVNKTSILVGRMGSFVDHIVDNNAVGKVHAEIINEDGSYFVMDCSSRNGTYINDGRIKPNTKTSVNNNDVIRFANKEFIFIIPS</sequence>
<evidence type="ECO:0000313" key="4">
    <source>
        <dbReference type="Proteomes" id="UP000001349"/>
    </source>
</evidence>